<protein>
    <submittedName>
        <fullName evidence="1">Uncharacterized protein</fullName>
    </submittedName>
</protein>
<gene>
    <name evidence="1" type="ORF">MM213_07605</name>
</gene>
<dbReference type="RefSeq" id="WP_241411012.1">
    <property type="nucleotide sequence ID" value="NZ_JAKZGO010000005.1"/>
</dbReference>
<sequence>MDIEHKQAINLGIKATGKEAYNHKIKPCQNWNLGGCPKSKTNFPKLK</sequence>
<name>A0ABS9VA87_9BACT</name>
<dbReference type="EMBL" id="JAKZGO010000005">
    <property type="protein sequence ID" value="MCH7413343.1"/>
    <property type="molecule type" value="Genomic_DNA"/>
</dbReference>
<keyword evidence="2" id="KW-1185">Reference proteome</keyword>
<accession>A0ABS9VA87</accession>
<dbReference type="Proteomes" id="UP001165430">
    <property type="component" value="Unassembled WGS sequence"/>
</dbReference>
<proteinExistence type="predicted"/>
<comment type="caution">
    <text evidence="1">The sequence shown here is derived from an EMBL/GenBank/DDBJ whole genome shotgun (WGS) entry which is preliminary data.</text>
</comment>
<evidence type="ECO:0000313" key="2">
    <source>
        <dbReference type="Proteomes" id="UP001165430"/>
    </source>
</evidence>
<evidence type="ECO:0000313" key="1">
    <source>
        <dbReference type="EMBL" id="MCH7413343.1"/>
    </source>
</evidence>
<organism evidence="1 2">
    <name type="scientific">Belliella alkalica</name>
    <dbReference type="NCBI Taxonomy" id="1730871"/>
    <lineage>
        <taxon>Bacteria</taxon>
        <taxon>Pseudomonadati</taxon>
        <taxon>Bacteroidota</taxon>
        <taxon>Cytophagia</taxon>
        <taxon>Cytophagales</taxon>
        <taxon>Cyclobacteriaceae</taxon>
        <taxon>Belliella</taxon>
    </lineage>
</organism>
<reference evidence="1" key="1">
    <citation type="submission" date="2022-03" db="EMBL/GenBank/DDBJ databases">
        <title>De novo assembled genomes of Belliella spp. (Cyclobacteriaceae) strains.</title>
        <authorList>
            <person name="Szabo A."/>
            <person name="Korponai K."/>
            <person name="Felfoldi T."/>
        </authorList>
    </citation>
    <scope>NUCLEOTIDE SEQUENCE</scope>
    <source>
        <strain evidence="1">DSM 111903</strain>
    </source>
</reference>